<dbReference type="InterPro" id="IPR000871">
    <property type="entry name" value="Beta-lactam_class-A"/>
</dbReference>
<dbReference type="EC" id="3.5.2.6" evidence="3"/>
<evidence type="ECO:0000313" key="5">
    <source>
        <dbReference type="EMBL" id="APC57487.2"/>
    </source>
</evidence>
<dbReference type="SUPFAM" id="SSF56601">
    <property type="entry name" value="beta-lactamase/transpeptidase-like"/>
    <property type="match status" value="1"/>
</dbReference>
<dbReference type="PANTHER" id="PTHR35333">
    <property type="entry name" value="BETA-LACTAMASE"/>
    <property type="match status" value="1"/>
</dbReference>
<dbReference type="NCBIfam" id="NF033103">
    <property type="entry name" value="bla_class_A"/>
    <property type="match status" value="1"/>
</dbReference>
<comment type="catalytic activity">
    <reaction evidence="1">
        <text>a beta-lactam + H2O = a substituted beta-amino acid</text>
        <dbReference type="Rhea" id="RHEA:20401"/>
        <dbReference type="ChEBI" id="CHEBI:15377"/>
        <dbReference type="ChEBI" id="CHEBI:35627"/>
        <dbReference type="ChEBI" id="CHEBI:140347"/>
        <dbReference type="EC" id="3.5.2.6"/>
    </reaction>
</comment>
<comment type="similarity">
    <text evidence="2">Belongs to the class-A beta-lactamase family.</text>
</comment>
<evidence type="ECO:0000259" key="4">
    <source>
        <dbReference type="Pfam" id="PF13354"/>
    </source>
</evidence>
<dbReference type="AlphaFoldDB" id="A0A1J0HSJ3"/>
<dbReference type="SMR" id="A0A1J0HSJ3"/>
<name>A0A1J0HSJ3_PSEAI</name>
<proteinExistence type="inferred from homology"/>
<dbReference type="InterPro" id="IPR045155">
    <property type="entry name" value="Beta-lactam_cat"/>
</dbReference>
<reference evidence="5" key="1">
    <citation type="submission" date="2016-03" db="EMBL/GenBank/DDBJ databases">
        <authorList>
            <person name="Xu T."/>
            <person name="Wang J."/>
            <person name="Bao Q."/>
        </authorList>
    </citation>
    <scope>NUCLEOTIDE SEQUENCE</scope>
    <source>
        <strain evidence="5">1280</strain>
        <plasmid evidence="5">pPA1280-51</plasmid>
    </source>
</reference>
<feature type="domain" description="Beta-lactamase class A catalytic" evidence="4">
    <location>
        <begin position="50"/>
        <end position="265"/>
    </location>
</feature>
<dbReference type="NCBIfam" id="NF033867">
    <property type="entry name" value="blaPAU"/>
    <property type="match status" value="1"/>
</dbReference>
<accession>A0A1J0HSJ3</accession>
<dbReference type="Pfam" id="PF13354">
    <property type="entry name" value="Beta-lactamase2"/>
    <property type="match status" value="1"/>
</dbReference>
<gene>
    <name evidence="5" type="primary">blaPAU</name>
</gene>
<evidence type="ECO:0000256" key="3">
    <source>
        <dbReference type="ARBA" id="ARBA00012865"/>
    </source>
</evidence>
<geneLocation type="plasmid" evidence="5">
    <name>pPA1280-51</name>
</geneLocation>
<dbReference type="PANTHER" id="PTHR35333:SF3">
    <property type="entry name" value="BETA-LACTAMASE-TYPE TRANSPEPTIDASE FOLD CONTAINING PROTEIN"/>
    <property type="match status" value="1"/>
</dbReference>
<dbReference type="InterPro" id="IPR012338">
    <property type="entry name" value="Beta-lactam/transpept-like"/>
</dbReference>
<dbReference type="GO" id="GO:0046677">
    <property type="term" value="P:response to antibiotic"/>
    <property type="evidence" value="ECO:0007669"/>
    <property type="project" value="InterPro"/>
</dbReference>
<keyword evidence="5" id="KW-0614">Plasmid</keyword>
<dbReference type="GO" id="GO:0008800">
    <property type="term" value="F:beta-lactamase activity"/>
    <property type="evidence" value="ECO:0007669"/>
    <property type="project" value="UniProtKB-EC"/>
</dbReference>
<dbReference type="EMBL" id="KU881625">
    <property type="protein sequence ID" value="APC57487.2"/>
    <property type="molecule type" value="Genomic_DNA"/>
</dbReference>
<dbReference type="PRINTS" id="PR00118">
    <property type="entry name" value="BLACTAMASEA"/>
</dbReference>
<organism evidence="5">
    <name type="scientific">Pseudomonas aeruginosa</name>
    <dbReference type="NCBI Taxonomy" id="287"/>
    <lineage>
        <taxon>Bacteria</taxon>
        <taxon>Pseudomonadati</taxon>
        <taxon>Pseudomonadota</taxon>
        <taxon>Gammaproteobacteria</taxon>
        <taxon>Pseudomonadales</taxon>
        <taxon>Pseudomonadaceae</taxon>
        <taxon>Pseudomonas</taxon>
    </lineage>
</organism>
<evidence type="ECO:0000256" key="1">
    <source>
        <dbReference type="ARBA" id="ARBA00001526"/>
    </source>
</evidence>
<evidence type="ECO:0000256" key="2">
    <source>
        <dbReference type="ARBA" id="ARBA00009009"/>
    </source>
</evidence>
<dbReference type="CARD" id="ARO:3006964">
    <property type="molecule name" value="PAU-1"/>
    <property type="mechanism identifier" value="ARO:0001004"/>
    <property type="mechanism name" value="antibiotic inactivation"/>
</dbReference>
<sequence>MKRRNFSVGMAFSAFGFSAIFPKKSFALGEQGQMTAVFQQLEAKAQGRLGVHVIDTATGHEFGYRSDELFMMLSSFKLLASALVLARADRGEESLTRRIRYRKQDLVPWSPVTEAYADGEGLTLAQLCHATITTSDNTAGNLILASYGGPQALTQYARQLGDKITRLDRNEPDLNTRVEGGSLDTTSPRAMAMTMNKLLLGDALSPLSRNLLRQWLLENTTGGKRLKAGTPADWTVGDKTGTNKTDANDIGILLPPQGAPVLVTAYLADSTASSQIKDATLAEVGRLTSIGIR</sequence>
<dbReference type="RefSeq" id="WP_148044424.1">
    <property type="nucleotide sequence ID" value="NG_065882.1"/>
</dbReference>
<dbReference type="Gene3D" id="3.40.710.10">
    <property type="entry name" value="DD-peptidase/beta-lactamase superfamily"/>
    <property type="match status" value="1"/>
</dbReference>
<dbReference type="GO" id="GO:0030655">
    <property type="term" value="P:beta-lactam antibiotic catabolic process"/>
    <property type="evidence" value="ECO:0007669"/>
    <property type="project" value="InterPro"/>
</dbReference>
<protein>
    <recommendedName>
        <fullName evidence="3">beta-lactamase</fullName>
        <ecNumber evidence="3">3.5.2.6</ecNumber>
    </recommendedName>
</protein>